<proteinExistence type="predicted"/>
<dbReference type="EMBL" id="UYRU01041862">
    <property type="protein sequence ID" value="VDK70584.1"/>
    <property type="molecule type" value="Genomic_DNA"/>
</dbReference>
<dbReference type="Proteomes" id="UP000281553">
    <property type="component" value="Unassembled WGS sequence"/>
</dbReference>
<accession>A0A3P6TX28</accession>
<gene>
    <name evidence="1" type="ORF">DILT_LOCUS2258</name>
</gene>
<dbReference type="OrthoDB" id="6248103at2759"/>
<dbReference type="AlphaFoldDB" id="A0A3P6TX28"/>
<organism evidence="1 2">
    <name type="scientific">Dibothriocephalus latus</name>
    <name type="common">Fish tapeworm</name>
    <name type="synonym">Diphyllobothrium latum</name>
    <dbReference type="NCBI Taxonomy" id="60516"/>
    <lineage>
        <taxon>Eukaryota</taxon>
        <taxon>Metazoa</taxon>
        <taxon>Spiralia</taxon>
        <taxon>Lophotrochozoa</taxon>
        <taxon>Platyhelminthes</taxon>
        <taxon>Cestoda</taxon>
        <taxon>Eucestoda</taxon>
        <taxon>Diphyllobothriidea</taxon>
        <taxon>Diphyllobothriidae</taxon>
        <taxon>Dibothriocephalus</taxon>
    </lineage>
</organism>
<evidence type="ECO:0000313" key="2">
    <source>
        <dbReference type="Proteomes" id="UP000281553"/>
    </source>
</evidence>
<evidence type="ECO:0008006" key="3">
    <source>
        <dbReference type="Google" id="ProtNLM"/>
    </source>
</evidence>
<keyword evidence="2" id="KW-1185">Reference proteome</keyword>
<protein>
    <recommendedName>
        <fullName evidence="3">Fibronectin type-III domain-containing protein</fullName>
    </recommendedName>
</protein>
<evidence type="ECO:0000313" key="1">
    <source>
        <dbReference type="EMBL" id="VDK70584.1"/>
    </source>
</evidence>
<reference evidence="1 2" key="1">
    <citation type="submission" date="2018-11" db="EMBL/GenBank/DDBJ databases">
        <authorList>
            <consortium name="Pathogen Informatics"/>
        </authorList>
    </citation>
    <scope>NUCLEOTIDE SEQUENCE [LARGE SCALE GENOMIC DNA]</scope>
</reference>
<sequence length="698" mass="77283">MMPPPALLEENADQLFKLSPSVEGLGETWIQLSWAPPSIRGPHLLPPPEGYLVSVRRQHYKTPDQVYQILIPWGSKQQLDELGNQVTGVLSSLHYKYRPTPANLDVPWPDYKSSRINFWIDGWNNGSVDDRGPQNLFVFTASGLRDGQAYIFTIVPLFLPALPSKIDVMQLSSSLGVTTGGSSYDISLKGLRDSINVADTFYLQMVGLSDDECFTSDESSWKISSVDAVVIARNLLSARFRLPKGSDLPLASIIYLCPPSAEDCKSSAQITYVVGTYELQWGLSFCRIEESLFAECFLRLKSNLSGRRGLERLNLQMRPYFGIVDENNVGSANTSFYLLNSLPCKPHSVDLVRLESQITLKWQEQAGPTCGETKRLLIDFQTDDSKPLRKEISLPDNSDPSDKYKEVQLAPAEYCRRYAASLILQNNAGSSSYANTTGLPIGYPALNKVDVANVSVLPLEIENDGSRTLTCPLSQHDPSPRFFQAVDIRASPKLSMCLEVSWDFLSARTGVFGFILVIKSSETPSDAGANANRTGFTNANCRTIWIPCSNCVGKYTWKNSKDIVLEDMLKVFESCGSNRRSKRAASSVTEELEQHLRTSSTLEGTLKAEHERVVLQLFLSEKDKPTPQGVNVQLYALKALQMQLAIQQAWGKIEKGLLADGIIHPAHLINFVGLTTGFGDCVSPQFTRAASTFDFGKS</sequence>
<name>A0A3P6TX28_DIBLA</name>